<sequence>MAIIKKINWRHIITLVMLLSIFLIPYFVFAQASVEESPEGINRGFLPQQEGMTAKGLLRQLGDKAGYETAVGQNNIGAVVAAVINGFLAILGIIFLFYLIHAGYLWMTAQGNEEQVTKAKDEIRNAVIGIIIIIAAYAIVNYVIVALLENYGEGGGGVGGSTF</sequence>
<feature type="transmembrane region" description="Helical" evidence="1">
    <location>
        <begin position="126"/>
        <end position="148"/>
    </location>
</feature>
<name>A0A1F5RVN9_9BACT</name>
<organism evidence="2 3">
    <name type="scientific">Candidatus Falkowbacteria bacterium RIFCSPLOWO2_12_FULL_45_10</name>
    <dbReference type="NCBI Taxonomy" id="1797990"/>
    <lineage>
        <taxon>Bacteria</taxon>
        <taxon>Candidatus Falkowiibacteriota</taxon>
    </lineage>
</organism>
<evidence type="ECO:0000256" key="1">
    <source>
        <dbReference type="SAM" id="Phobius"/>
    </source>
</evidence>
<feature type="transmembrane region" description="Helical" evidence="1">
    <location>
        <begin position="12"/>
        <end position="29"/>
    </location>
</feature>
<comment type="caution">
    <text evidence="2">The sequence shown here is derived from an EMBL/GenBank/DDBJ whole genome shotgun (WGS) entry which is preliminary data.</text>
</comment>
<feature type="transmembrane region" description="Helical" evidence="1">
    <location>
        <begin position="76"/>
        <end position="106"/>
    </location>
</feature>
<dbReference type="AlphaFoldDB" id="A0A1F5RVN9"/>
<dbReference type="EMBL" id="MFFX01000047">
    <property type="protein sequence ID" value="OGF18485.1"/>
    <property type="molecule type" value="Genomic_DNA"/>
</dbReference>
<accession>A0A1F5RVN9</accession>
<reference evidence="2 3" key="1">
    <citation type="journal article" date="2016" name="Nat. Commun.">
        <title>Thousands of microbial genomes shed light on interconnected biogeochemical processes in an aquifer system.</title>
        <authorList>
            <person name="Anantharaman K."/>
            <person name="Brown C.T."/>
            <person name="Hug L.A."/>
            <person name="Sharon I."/>
            <person name="Castelle C.J."/>
            <person name="Probst A.J."/>
            <person name="Thomas B.C."/>
            <person name="Singh A."/>
            <person name="Wilkins M.J."/>
            <person name="Karaoz U."/>
            <person name="Brodie E.L."/>
            <person name="Williams K.H."/>
            <person name="Hubbard S.S."/>
            <person name="Banfield J.F."/>
        </authorList>
    </citation>
    <scope>NUCLEOTIDE SEQUENCE [LARGE SCALE GENOMIC DNA]</scope>
</reference>
<gene>
    <name evidence="2" type="ORF">A3G56_00900</name>
</gene>
<dbReference type="Pfam" id="PF18895">
    <property type="entry name" value="T4SS_pilin"/>
    <property type="match status" value="1"/>
</dbReference>
<dbReference type="Proteomes" id="UP000178682">
    <property type="component" value="Unassembled WGS sequence"/>
</dbReference>
<keyword evidence="1" id="KW-0472">Membrane</keyword>
<dbReference type="InterPro" id="IPR043993">
    <property type="entry name" value="T4SS_pilin"/>
</dbReference>
<proteinExistence type="predicted"/>
<keyword evidence="1" id="KW-0812">Transmembrane</keyword>
<keyword evidence="1" id="KW-1133">Transmembrane helix</keyword>
<protein>
    <submittedName>
        <fullName evidence="2">Uncharacterized protein</fullName>
    </submittedName>
</protein>
<evidence type="ECO:0000313" key="3">
    <source>
        <dbReference type="Proteomes" id="UP000178682"/>
    </source>
</evidence>
<evidence type="ECO:0000313" key="2">
    <source>
        <dbReference type="EMBL" id="OGF18485.1"/>
    </source>
</evidence>